<protein>
    <submittedName>
        <fullName evidence="1">Uncharacterized protein</fullName>
    </submittedName>
</protein>
<evidence type="ECO:0000313" key="2">
    <source>
        <dbReference type="Proteomes" id="UP001164250"/>
    </source>
</evidence>
<proteinExistence type="predicted"/>
<dbReference type="EMBL" id="CM047903">
    <property type="protein sequence ID" value="KAJ0092307.1"/>
    <property type="molecule type" value="Genomic_DNA"/>
</dbReference>
<evidence type="ECO:0000313" key="1">
    <source>
        <dbReference type="EMBL" id="KAJ0092307.1"/>
    </source>
</evidence>
<accession>A0ACC1B089</accession>
<organism evidence="1 2">
    <name type="scientific">Pistacia atlantica</name>
    <dbReference type="NCBI Taxonomy" id="434234"/>
    <lineage>
        <taxon>Eukaryota</taxon>
        <taxon>Viridiplantae</taxon>
        <taxon>Streptophyta</taxon>
        <taxon>Embryophyta</taxon>
        <taxon>Tracheophyta</taxon>
        <taxon>Spermatophyta</taxon>
        <taxon>Magnoliopsida</taxon>
        <taxon>eudicotyledons</taxon>
        <taxon>Gunneridae</taxon>
        <taxon>Pentapetalae</taxon>
        <taxon>rosids</taxon>
        <taxon>malvids</taxon>
        <taxon>Sapindales</taxon>
        <taxon>Anacardiaceae</taxon>
        <taxon>Pistacia</taxon>
    </lineage>
</organism>
<sequence>MKSMEFHLSSAVYCNAYALRTSFYLPRPHERSGLYVMAAVDLYLDVVYSSFLVFHEFYMMLTHIPIKHCTYAFSRQLCTLGIIDLLVALLLKSVGASAPEYVHYPPNISLPQLDFRFPRLNLNMVKHANLFMANN</sequence>
<gene>
    <name evidence="1" type="ORF">Patl1_25309</name>
</gene>
<name>A0ACC1B089_9ROSI</name>
<keyword evidence="2" id="KW-1185">Reference proteome</keyword>
<dbReference type="Proteomes" id="UP001164250">
    <property type="component" value="Chromosome 7"/>
</dbReference>
<comment type="caution">
    <text evidence="1">The sequence shown here is derived from an EMBL/GenBank/DDBJ whole genome shotgun (WGS) entry which is preliminary data.</text>
</comment>
<reference evidence="2" key="1">
    <citation type="journal article" date="2023" name="G3 (Bethesda)">
        <title>Genome assembly and association tests identify interacting loci associated with vigor, precocity, and sex in interspecific pistachio rootstocks.</title>
        <authorList>
            <person name="Palmer W."/>
            <person name="Jacygrad E."/>
            <person name="Sagayaradj S."/>
            <person name="Cavanaugh K."/>
            <person name="Han R."/>
            <person name="Bertier L."/>
            <person name="Beede B."/>
            <person name="Kafkas S."/>
            <person name="Golino D."/>
            <person name="Preece J."/>
            <person name="Michelmore R."/>
        </authorList>
    </citation>
    <scope>NUCLEOTIDE SEQUENCE [LARGE SCALE GENOMIC DNA]</scope>
</reference>